<dbReference type="AlphaFoldDB" id="A0A9N9S4Z1"/>
<gene>
    <name evidence="11" type="ORF">CHIRRI_LOCUS11135</name>
</gene>
<keyword evidence="2" id="KW-0479">Metal-binding</keyword>
<dbReference type="Gene3D" id="1.10.287.810">
    <property type="entry name" value="Mitochondrial import inner membrane translocase subunit tim13 like domains"/>
    <property type="match status" value="1"/>
</dbReference>
<evidence type="ECO:0000256" key="8">
    <source>
        <dbReference type="RuleBase" id="RU367043"/>
    </source>
</evidence>
<dbReference type="PANTHER" id="PTHR13172">
    <property type="entry name" value="MITOCHONDRIAL IMPORT INNER MEMBRANE TRANSLOCASE SUBUNIT TIM9B"/>
    <property type="match status" value="1"/>
</dbReference>
<dbReference type="GO" id="GO:0015031">
    <property type="term" value="P:protein transport"/>
    <property type="evidence" value="ECO:0007669"/>
    <property type="project" value="UniProtKB-KW"/>
</dbReference>
<reference evidence="11" key="1">
    <citation type="submission" date="2022-01" db="EMBL/GenBank/DDBJ databases">
        <authorList>
            <person name="King R."/>
        </authorList>
    </citation>
    <scope>NUCLEOTIDE SEQUENCE</scope>
</reference>
<evidence type="ECO:0000313" key="12">
    <source>
        <dbReference type="Proteomes" id="UP001153620"/>
    </source>
</evidence>
<dbReference type="OrthoDB" id="1551503at2759"/>
<keyword evidence="5 8" id="KW-0811">Translocation</keyword>
<evidence type="ECO:0000256" key="5">
    <source>
        <dbReference type="ARBA" id="ARBA00023010"/>
    </source>
</evidence>
<evidence type="ECO:0000256" key="6">
    <source>
        <dbReference type="ARBA" id="ARBA00023128"/>
    </source>
</evidence>
<keyword evidence="8" id="KW-0999">Mitochondrion inner membrane</keyword>
<accession>A0A9N9S4Z1</accession>
<organism evidence="11 12">
    <name type="scientific">Chironomus riparius</name>
    <dbReference type="NCBI Taxonomy" id="315576"/>
    <lineage>
        <taxon>Eukaryota</taxon>
        <taxon>Metazoa</taxon>
        <taxon>Ecdysozoa</taxon>
        <taxon>Arthropoda</taxon>
        <taxon>Hexapoda</taxon>
        <taxon>Insecta</taxon>
        <taxon>Pterygota</taxon>
        <taxon>Neoptera</taxon>
        <taxon>Endopterygota</taxon>
        <taxon>Diptera</taxon>
        <taxon>Nematocera</taxon>
        <taxon>Chironomoidea</taxon>
        <taxon>Chironomidae</taxon>
        <taxon>Chironominae</taxon>
        <taxon>Chironomus</taxon>
    </lineage>
</organism>
<evidence type="ECO:0000256" key="4">
    <source>
        <dbReference type="ARBA" id="ARBA00022927"/>
    </source>
</evidence>
<dbReference type="InterPro" id="IPR050673">
    <property type="entry name" value="Mito_inner_translocase_sub"/>
</dbReference>
<sequence>MDLDAQLRQFKDFLQLYNIITERCFTSCVDGFFTREVENQEDFCVRNCVDKYANTNQLIMKTYVEVQGKINEKRMEEFTKQQQELLEKQAQEQQIDVNSPIIQSEEKPAT</sequence>
<name>A0A9N9S4Z1_9DIPT</name>
<feature type="domain" description="Tim10-like" evidence="10">
    <location>
        <begin position="5"/>
        <end position="64"/>
    </location>
</feature>
<evidence type="ECO:0000313" key="11">
    <source>
        <dbReference type="EMBL" id="CAG9808293.1"/>
    </source>
</evidence>
<evidence type="ECO:0000256" key="3">
    <source>
        <dbReference type="ARBA" id="ARBA00022833"/>
    </source>
</evidence>
<dbReference type="EMBL" id="OU895879">
    <property type="protein sequence ID" value="CAG9808293.1"/>
    <property type="molecule type" value="Genomic_DNA"/>
</dbReference>
<protein>
    <recommendedName>
        <fullName evidence="8">Mitochondrial import inner membrane translocase subunit</fullName>
    </recommendedName>
</protein>
<keyword evidence="12" id="KW-1185">Reference proteome</keyword>
<keyword evidence="3" id="KW-0862">Zinc</keyword>
<comment type="subcellular location">
    <subcellularLocation>
        <location evidence="8">Mitochondrion inner membrane</location>
        <topology evidence="8">Peripheral membrane protein</topology>
        <orientation evidence="8">Intermembrane side</orientation>
    </subcellularLocation>
</comment>
<comment type="similarity">
    <text evidence="8">Belongs to the small Tim family.</text>
</comment>
<dbReference type="GO" id="GO:0005743">
    <property type="term" value="C:mitochondrial inner membrane"/>
    <property type="evidence" value="ECO:0007669"/>
    <property type="project" value="UniProtKB-SubCell"/>
</dbReference>
<keyword evidence="6 8" id="KW-0496">Mitochondrion</keyword>
<comment type="subunit">
    <text evidence="8">Heterohexamer.</text>
</comment>
<dbReference type="Proteomes" id="UP001153620">
    <property type="component" value="Chromosome 3"/>
</dbReference>
<evidence type="ECO:0000256" key="2">
    <source>
        <dbReference type="ARBA" id="ARBA00022723"/>
    </source>
</evidence>
<evidence type="ECO:0000256" key="7">
    <source>
        <dbReference type="ARBA" id="ARBA00023157"/>
    </source>
</evidence>
<dbReference type="Pfam" id="PF02953">
    <property type="entry name" value="zf-Tim10_DDP"/>
    <property type="match status" value="1"/>
</dbReference>
<comment type="function">
    <text evidence="8">Mitochondrial intermembrane chaperone that participates in the import and insertion of some multi-pass transmembrane proteins into the mitochondrial inner membrane. Also required for the transfer of beta-barrel precursors from the TOM complex to the sorting and assembly machinery (SAM complex) of the outer membrane. Acts as a chaperone-like protein that protects the hydrophobic precursors from aggregation and guide them through the mitochondrial intermembrane space.</text>
</comment>
<keyword evidence="8" id="KW-0143">Chaperone</keyword>
<reference evidence="11" key="2">
    <citation type="submission" date="2022-10" db="EMBL/GenBank/DDBJ databases">
        <authorList>
            <consortium name="ENA_rothamsted_submissions"/>
            <consortium name="culmorum"/>
            <person name="King R."/>
        </authorList>
    </citation>
    <scope>NUCLEOTIDE SEQUENCE</scope>
</reference>
<dbReference type="GO" id="GO:0046872">
    <property type="term" value="F:metal ion binding"/>
    <property type="evidence" value="ECO:0007669"/>
    <property type="project" value="UniProtKB-KW"/>
</dbReference>
<feature type="region of interest" description="Disordered" evidence="9">
    <location>
        <begin position="89"/>
        <end position="110"/>
    </location>
</feature>
<keyword evidence="4 8" id="KW-0653">Protein transport</keyword>
<keyword evidence="1 8" id="KW-0813">Transport</keyword>
<comment type="domain">
    <text evidence="8">The twin CX3C motif contains 4 conserved Cys residues that form 2 disulfide bonds in the mitochondrial intermembrane space.</text>
</comment>
<keyword evidence="7 8" id="KW-1015">Disulfide bond</keyword>
<dbReference type="SUPFAM" id="SSF144122">
    <property type="entry name" value="Tim10-like"/>
    <property type="match status" value="1"/>
</dbReference>
<dbReference type="InterPro" id="IPR004217">
    <property type="entry name" value="Tim10-like"/>
</dbReference>
<proteinExistence type="inferred from homology"/>
<dbReference type="InterPro" id="IPR035427">
    <property type="entry name" value="Tim10-like_dom_sf"/>
</dbReference>
<evidence type="ECO:0000259" key="10">
    <source>
        <dbReference type="Pfam" id="PF02953"/>
    </source>
</evidence>
<keyword evidence="8" id="KW-0472">Membrane</keyword>
<evidence type="ECO:0000256" key="9">
    <source>
        <dbReference type="SAM" id="MobiDB-lite"/>
    </source>
</evidence>
<evidence type="ECO:0000256" key="1">
    <source>
        <dbReference type="ARBA" id="ARBA00022448"/>
    </source>
</evidence>